<dbReference type="SUPFAM" id="SSF50729">
    <property type="entry name" value="PH domain-like"/>
    <property type="match status" value="1"/>
</dbReference>
<dbReference type="EMBL" id="LXWW01000013">
    <property type="protein sequence ID" value="OAO17910.1"/>
    <property type="molecule type" value="Genomic_DNA"/>
</dbReference>
<dbReference type="SUPFAM" id="SSF48371">
    <property type="entry name" value="ARM repeat"/>
    <property type="match status" value="3"/>
</dbReference>
<dbReference type="InterPro" id="IPR011989">
    <property type="entry name" value="ARM-like"/>
</dbReference>
<dbReference type="Gene3D" id="1.25.10.10">
    <property type="entry name" value="Leucine-rich Repeat Variant"/>
    <property type="match status" value="1"/>
</dbReference>
<evidence type="ECO:0000313" key="3">
    <source>
        <dbReference type="Proteomes" id="UP000078348"/>
    </source>
</evidence>
<name>A0A196SLH4_BLAHN</name>
<dbReference type="InterPro" id="IPR016024">
    <property type="entry name" value="ARM-type_fold"/>
</dbReference>
<dbReference type="InterPro" id="IPR001849">
    <property type="entry name" value="PH_domain"/>
</dbReference>
<sequence length="2180" mass="245670">MDQCIYGVQSLLKKQSYFESGKKKDKRVSVVESFLSVLLEQVQKHPEIRDLCFEEIYMQVFSEIVFRRKTYPPRIVTIVLEILIICCSDRHALSQYIEYCRIMETTPVLWVDQFLSTVFQCWNDEYYGTLSLIALYYMLYKYACSRLLNGSNACCKQFRDEGCIPDLVMLANGKSEGEIVPEDTVQLAKKVLDKIALEGGKEALQYFSRSELLLLLHSSNLTICMTALVFLADTCDQCTLPNASILTYRKDVTQCRCSVKYVNDPFQECVAFFVKTNLIYIFLRNGDVMDDAPSYKVGLENVFVSYGTTEQGTRHNRVTFYLPDAVPLSLRFATDEQFEQWKTRLSVFPQYDAESYALRNCQVVFREESGHASPKAPYYNMKYLITEECLVVPDTEILSLMKVLMQRAMMVPEIILYISRVLYYGTMTPEQVELVLRLGLLDDVMNALHTLSRENVKKKQEQIVYKYLTKIEVEELLLNLRTYFIYFIHNLAADPQALLQINTKHLWFYSFLSALLADPLYVSLSLLIAHILEMLLCELPAVELPAATAVAQAIPRLFEASKGVLGETKVGLIVRSINSILTQLARFGPSVIATLIKNGTLEYLLYQQTLKDMELATLANETLDALFGSSTIPVTSLSLHQLFLLLDTRALYSILHALYELTTRSSSIIHKTTQACMQPHNYQRIMSRMSLSLKRSLSSVSVLSHSTVDEDEGSDLTFTDDFLNHIALYEQNRGKDLSQLLRSLRRTEASSQSTAIKHAKSISQSYVSADSGRKPLSSISEDLNDEVIAGFSEVAESITALRHLIKKCGTLAYGELSYPILKEVCLLLVEYCKSSQLCSLLWESKTITQIFLLLGSTAKAGFYDCSSFFAVGCVLLAFFREYQGEINQLWDLQARDDGVSLRILLKMVDREDVTEEVRAVFIMVLATVLRCYPLRADFMHNRGIERVLDVLDEQSNPVMEAVSYLIGLLGQDKTYRQNILSKCGSFIDSLCCLQNYSSNTIAAMLFALQSFVLEDVVKSIVVNNQNNVLSNLIKCCHGEPINDEPCSAVVRRRARTVVNYLFVVMDTSAVSLHDLSPQLLKELLTCEVPLAVNCCLLMLGNMLSRGCPPAREFIHLPQKVDLIECRSASRRSAWTMNTVVLYNDQLLLYRVSDYVCWKTICLRDAQIEQNPAEVPVNGIKISSNRPNENARLLRFSNDEDAESWARYLKAVSEHRLPMASSQEVVRNVDNPQDAAGNVIDATALAKSTVLADPKLWNQSEFLFASSFSDDDAKLLISFLSSPSDITRLHALRCLSFILASANHHLSPAVFSELFSASRHLSFESRPDEDSYLFRECFYTANDHAWICPICLVASPLYFSFCLCCNAPRIVEVHENSSKETYAQSRLHYATARLYLQCLLVMSKNTALCRAIEVGDIRQILQFMRQSDPLAIIICTKLLCNILDMKRRTGDRQLLDFLQQPDIYSTIHALLTRLVSASSAAAALSRSSTVFILYQFTRLIQSICMFDRSLSHTFTVNNGIEIALSIFNFPLPTSQRETVIGFVRPFISDLWGSTDDNSILCDCTIHQLMTLLLWAVNNEVKGNKAIGRVGENAISVLKAYAEKKNGEQEMSEKQELLLKFGVPRLLVLFGDVLSYGKFMRLECAENRVVYCKDIVSILLLLTSNLHRSLRKHLLNKGVTRILLGVVRSTWLDRSLREEAVTCLFSLLDGSSVFIVALFSLPHSQNNLLAEDSAAVFKVFSLLHDVIPATRIVDPLKKDQAATLTKCFCLLSLLASVGSAVQQMIRSNVFFYIIFSLRTGGEASQISAKLLWLICIKRSSFIGSPLGQSLLITPLLKELASIVHGLTQTRMFDADVQRTLLYLLNAVALLAFSGRRKADLPPTFFGDVIFAASTIADPSGLLPLPYTPVYCLQLLLSPNRDGTDLLRTMSLAQLTELLKVGDPYVRVRLLLEIRSRALHTLRPQMKCVSSFSNTEVKLLRGTSLVNSRAYLTRRCLFLYNMEGLSIECVRVEPDAMTLVVEGNQVVLHPFGVRDAEDVVIKFTNSDVMDTFVDTMRKGNVESNPVLECELRALSKGRVLAKPPANLVIHPAWNVLNEKELTEMCALLAKKRDVENEQAKRLVAELCLMSKAMRKEANEEEVRQFLLDLEDDHEGIAPMQMGWSSRVPAPPAPVPAFSFDLRD</sequence>
<gene>
    <name evidence="2" type="ORF">AV274_0366</name>
</gene>
<evidence type="ECO:0000259" key="1">
    <source>
        <dbReference type="SMART" id="SM00233"/>
    </source>
</evidence>
<reference evidence="2 3" key="1">
    <citation type="submission" date="2016-05" db="EMBL/GenBank/DDBJ databases">
        <title>Nuclear genome of Blastocystis sp. subtype 1 NandII.</title>
        <authorList>
            <person name="Gentekaki E."/>
            <person name="Curtis B."/>
            <person name="Stairs C."/>
            <person name="Eme L."/>
            <person name="Herman E."/>
            <person name="Klimes V."/>
            <person name="Arias M.C."/>
            <person name="Elias M."/>
            <person name="Hilliou F."/>
            <person name="Klute M."/>
            <person name="Malik S.-B."/>
            <person name="Pightling A."/>
            <person name="Rachubinski R."/>
            <person name="Salas D."/>
            <person name="Schlacht A."/>
            <person name="Suga H."/>
            <person name="Archibald J."/>
            <person name="Ball S.G."/>
            <person name="Clark G."/>
            <person name="Dacks J."/>
            <person name="Van Der Giezen M."/>
            <person name="Tsaousis A."/>
            <person name="Roger A."/>
        </authorList>
    </citation>
    <scope>NUCLEOTIDE SEQUENCE [LARGE SCALE GENOMIC DNA]</scope>
    <source>
        <strain evidence="3">ATCC 50177 / NandII</strain>
    </source>
</reference>
<organism evidence="2 3">
    <name type="scientific">Blastocystis sp. subtype 1 (strain ATCC 50177 / NandII)</name>
    <dbReference type="NCBI Taxonomy" id="478820"/>
    <lineage>
        <taxon>Eukaryota</taxon>
        <taxon>Sar</taxon>
        <taxon>Stramenopiles</taxon>
        <taxon>Bigyra</taxon>
        <taxon>Opalozoa</taxon>
        <taxon>Opalinata</taxon>
        <taxon>Blastocystidae</taxon>
        <taxon>Blastocystis</taxon>
    </lineage>
</organism>
<comment type="caution">
    <text evidence="2">The sequence shown here is derived from an EMBL/GenBank/DDBJ whole genome shotgun (WGS) entry which is preliminary data.</text>
</comment>
<accession>A0A196SLH4</accession>
<evidence type="ECO:0000313" key="2">
    <source>
        <dbReference type="EMBL" id="OAO17910.1"/>
    </source>
</evidence>
<dbReference type="SMART" id="SM00233">
    <property type="entry name" value="PH"/>
    <property type="match status" value="1"/>
</dbReference>
<feature type="domain" description="PH" evidence="1">
    <location>
        <begin position="1117"/>
        <end position="1215"/>
    </location>
</feature>
<protein>
    <recommendedName>
        <fullName evidence="1">PH domain-containing protein</fullName>
    </recommendedName>
</protein>
<proteinExistence type="predicted"/>
<keyword evidence="3" id="KW-1185">Reference proteome</keyword>
<dbReference type="Proteomes" id="UP000078348">
    <property type="component" value="Unassembled WGS sequence"/>
</dbReference>